<reference evidence="1 2" key="1">
    <citation type="submission" date="2015-01" db="EMBL/GenBank/DDBJ databases">
        <title>Evolution of Trichinella species and genotypes.</title>
        <authorList>
            <person name="Korhonen P.K."/>
            <person name="Edoardo P."/>
            <person name="Giuseppe L.R."/>
            <person name="Gasser R.B."/>
        </authorList>
    </citation>
    <scope>NUCLEOTIDE SEQUENCE [LARGE SCALE GENOMIC DNA]</scope>
    <source>
        <strain evidence="1">ISS1029</strain>
    </source>
</reference>
<protein>
    <submittedName>
        <fullName evidence="1">Uncharacterized protein</fullName>
    </submittedName>
</protein>
<keyword evidence="2" id="KW-1185">Reference proteome</keyword>
<dbReference type="EMBL" id="JYDP01000082">
    <property type="protein sequence ID" value="KRZ08725.1"/>
    <property type="molecule type" value="Genomic_DNA"/>
</dbReference>
<dbReference type="Proteomes" id="UP000055024">
    <property type="component" value="Unassembled WGS sequence"/>
</dbReference>
<gene>
    <name evidence="1" type="ORF">T11_1996</name>
</gene>
<evidence type="ECO:0000313" key="1">
    <source>
        <dbReference type="EMBL" id="KRZ08725.1"/>
    </source>
</evidence>
<name>A0A0V1HFI5_9BILA</name>
<proteinExistence type="predicted"/>
<accession>A0A0V1HFI5</accession>
<dbReference type="AlphaFoldDB" id="A0A0V1HFI5"/>
<organism evidence="1 2">
    <name type="scientific">Trichinella zimbabwensis</name>
    <dbReference type="NCBI Taxonomy" id="268475"/>
    <lineage>
        <taxon>Eukaryota</taxon>
        <taxon>Metazoa</taxon>
        <taxon>Ecdysozoa</taxon>
        <taxon>Nematoda</taxon>
        <taxon>Enoplea</taxon>
        <taxon>Dorylaimia</taxon>
        <taxon>Trichinellida</taxon>
        <taxon>Trichinellidae</taxon>
        <taxon>Trichinella</taxon>
    </lineage>
</organism>
<evidence type="ECO:0000313" key="2">
    <source>
        <dbReference type="Proteomes" id="UP000055024"/>
    </source>
</evidence>
<comment type="caution">
    <text evidence="1">The sequence shown here is derived from an EMBL/GenBank/DDBJ whole genome shotgun (WGS) entry which is preliminary data.</text>
</comment>
<sequence length="63" mass="7136">MLLRAKTTETNPSVDNGDAEMKLVNKIYGTKSTRRLETCPPVRATTKTIMKLDNKQIQKCIIK</sequence>